<evidence type="ECO:0000256" key="1">
    <source>
        <dbReference type="SAM" id="MobiDB-lite"/>
    </source>
</evidence>
<reference evidence="2 3" key="1">
    <citation type="submission" date="2018-11" db="EMBL/GenBank/DDBJ databases">
        <authorList>
            <consortium name="Pathogen Informatics"/>
        </authorList>
    </citation>
    <scope>NUCLEOTIDE SEQUENCE [LARGE SCALE GENOMIC DNA]</scope>
</reference>
<name>A0A3P7IH98_STRVU</name>
<feature type="non-terminal residue" evidence="2">
    <location>
        <position position="120"/>
    </location>
</feature>
<keyword evidence="3" id="KW-1185">Reference proteome</keyword>
<dbReference type="Proteomes" id="UP000270094">
    <property type="component" value="Unassembled WGS sequence"/>
</dbReference>
<organism evidence="2 3">
    <name type="scientific">Strongylus vulgaris</name>
    <name type="common">Blood worm</name>
    <dbReference type="NCBI Taxonomy" id="40348"/>
    <lineage>
        <taxon>Eukaryota</taxon>
        <taxon>Metazoa</taxon>
        <taxon>Ecdysozoa</taxon>
        <taxon>Nematoda</taxon>
        <taxon>Chromadorea</taxon>
        <taxon>Rhabditida</taxon>
        <taxon>Rhabditina</taxon>
        <taxon>Rhabditomorpha</taxon>
        <taxon>Strongyloidea</taxon>
        <taxon>Strongylidae</taxon>
        <taxon>Strongylus</taxon>
    </lineage>
</organism>
<dbReference type="AlphaFoldDB" id="A0A3P7IH98"/>
<evidence type="ECO:0000313" key="2">
    <source>
        <dbReference type="EMBL" id="VDM72591.1"/>
    </source>
</evidence>
<dbReference type="EMBL" id="UYYB01026143">
    <property type="protein sequence ID" value="VDM72591.1"/>
    <property type="molecule type" value="Genomic_DNA"/>
</dbReference>
<feature type="region of interest" description="Disordered" evidence="1">
    <location>
        <begin position="62"/>
        <end position="95"/>
    </location>
</feature>
<gene>
    <name evidence="2" type="ORF">SVUK_LOCUS7589</name>
</gene>
<feature type="compositionally biased region" description="Acidic residues" evidence="1">
    <location>
        <begin position="83"/>
        <end position="95"/>
    </location>
</feature>
<proteinExistence type="predicted"/>
<evidence type="ECO:0000313" key="3">
    <source>
        <dbReference type="Proteomes" id="UP000270094"/>
    </source>
</evidence>
<protein>
    <submittedName>
        <fullName evidence="2">Uncharacterized protein</fullName>
    </submittedName>
</protein>
<sequence length="120" mass="12901">MDGDDELVDCELLIASPTSDAEIHYLTDSSSSSEKDSELLQNTDVKLCTSFVSVEKKIDLEVGHSDERANRRPANSATTDESLGAEELGEEEVNEAADSVLALFTESDVKSGALPVPLQK</sequence>
<accession>A0A3P7IH98</accession>